<feature type="non-terminal residue" evidence="1">
    <location>
        <position position="1"/>
    </location>
</feature>
<comment type="caution">
    <text evidence="1">The sequence shown here is derived from an EMBL/GenBank/DDBJ whole genome shotgun (WGS) entry which is preliminary data.</text>
</comment>
<reference evidence="1" key="2">
    <citation type="journal article" date="2021" name="PeerJ">
        <title>Extensive microbial diversity within the chicken gut microbiome revealed by metagenomics and culture.</title>
        <authorList>
            <person name="Gilroy R."/>
            <person name="Ravi A."/>
            <person name="Getino M."/>
            <person name="Pursley I."/>
            <person name="Horton D.L."/>
            <person name="Alikhan N.F."/>
            <person name="Baker D."/>
            <person name="Gharbi K."/>
            <person name="Hall N."/>
            <person name="Watson M."/>
            <person name="Adriaenssens E.M."/>
            <person name="Foster-Nyarko E."/>
            <person name="Jarju S."/>
            <person name="Secka A."/>
            <person name="Antonio M."/>
            <person name="Oren A."/>
            <person name="Chaudhuri R.R."/>
            <person name="La Ragione R."/>
            <person name="Hildebrand F."/>
            <person name="Pallen M.J."/>
        </authorList>
    </citation>
    <scope>NUCLEOTIDE SEQUENCE</scope>
    <source>
        <strain evidence="1">ChiSjej4B22-8349</strain>
    </source>
</reference>
<organism evidence="1 2">
    <name type="scientific">Candidatus Allocopromorpha excrementipullorum</name>
    <dbReference type="NCBI Taxonomy" id="2840743"/>
    <lineage>
        <taxon>Bacteria</taxon>
        <taxon>Bacillati</taxon>
        <taxon>Bacillota</taxon>
        <taxon>Clostridia</taxon>
        <taxon>Eubacteriales</taxon>
        <taxon>Eubacteriaceae</taxon>
        <taxon>Eubacteriaceae incertae sedis</taxon>
        <taxon>Candidatus Allocopromorpha</taxon>
    </lineage>
</organism>
<gene>
    <name evidence="1" type="ORF">IAD25_07335</name>
</gene>
<proteinExistence type="predicted"/>
<name>A0A9D1N8D6_9FIRM</name>
<evidence type="ECO:0000313" key="1">
    <source>
        <dbReference type="EMBL" id="HIU96498.1"/>
    </source>
</evidence>
<dbReference type="Gene3D" id="1.10.357.10">
    <property type="entry name" value="Tetracycline Repressor, domain 2"/>
    <property type="match status" value="1"/>
</dbReference>
<evidence type="ECO:0008006" key="3">
    <source>
        <dbReference type="Google" id="ProtNLM"/>
    </source>
</evidence>
<reference evidence="1" key="1">
    <citation type="submission" date="2020-10" db="EMBL/GenBank/DDBJ databases">
        <authorList>
            <person name="Gilroy R."/>
        </authorList>
    </citation>
    <scope>NUCLEOTIDE SEQUENCE</scope>
    <source>
        <strain evidence="1">ChiSjej4B22-8349</strain>
    </source>
</reference>
<dbReference type="AlphaFoldDB" id="A0A9D1N8D6"/>
<dbReference type="Proteomes" id="UP000824130">
    <property type="component" value="Unassembled WGS sequence"/>
</dbReference>
<evidence type="ECO:0000313" key="2">
    <source>
        <dbReference type="Proteomes" id="UP000824130"/>
    </source>
</evidence>
<protein>
    <recommendedName>
        <fullName evidence="3">Transcriptional regulator TetR C-terminal Firmicutes type domain-containing protein</fullName>
    </recommendedName>
</protein>
<dbReference type="EMBL" id="DVOB01000157">
    <property type="protein sequence ID" value="HIU96498.1"/>
    <property type="molecule type" value="Genomic_DNA"/>
</dbReference>
<accession>A0A9D1N8D6</accession>
<sequence length="100" mass="11682">MSSAELETKLAVQRQDYRLLKEKIKQELLTFFQDKQDIITDIGPVSILLEYQLSAVMGVIDFWYRSGTHISQEEMLENIYEISSRGVLTSLKDQLRRNDL</sequence>